<gene>
    <name evidence="1" type="ORF">LCGC14_2600740</name>
</gene>
<organism evidence="1">
    <name type="scientific">marine sediment metagenome</name>
    <dbReference type="NCBI Taxonomy" id="412755"/>
    <lineage>
        <taxon>unclassified sequences</taxon>
        <taxon>metagenomes</taxon>
        <taxon>ecological metagenomes</taxon>
    </lineage>
</organism>
<reference evidence="1" key="1">
    <citation type="journal article" date="2015" name="Nature">
        <title>Complex archaea that bridge the gap between prokaryotes and eukaryotes.</title>
        <authorList>
            <person name="Spang A."/>
            <person name="Saw J.H."/>
            <person name="Jorgensen S.L."/>
            <person name="Zaremba-Niedzwiedzka K."/>
            <person name="Martijn J."/>
            <person name="Lind A.E."/>
            <person name="van Eijk R."/>
            <person name="Schleper C."/>
            <person name="Guy L."/>
            <person name="Ettema T.J."/>
        </authorList>
    </citation>
    <scope>NUCLEOTIDE SEQUENCE</scope>
</reference>
<comment type="caution">
    <text evidence="1">The sequence shown here is derived from an EMBL/GenBank/DDBJ whole genome shotgun (WGS) entry which is preliminary data.</text>
</comment>
<dbReference type="EMBL" id="LAZR01043905">
    <property type="protein sequence ID" value="KKL05967.1"/>
    <property type="molecule type" value="Genomic_DNA"/>
</dbReference>
<protein>
    <submittedName>
        <fullName evidence="1">Uncharacterized protein</fullName>
    </submittedName>
</protein>
<sequence>MISEAEQARRKDISRANVAQEALNMLETLAVKRWSSSRAFTVHGYSLSHVCAPALEEEQRIIRELATKPVKDVESAILKVTDVKTKHNIPDYVAPAPEPV</sequence>
<evidence type="ECO:0000313" key="1">
    <source>
        <dbReference type="EMBL" id="KKL05967.1"/>
    </source>
</evidence>
<dbReference type="AlphaFoldDB" id="A0A0F9AWI7"/>
<name>A0A0F9AWI7_9ZZZZ</name>
<accession>A0A0F9AWI7</accession>
<proteinExistence type="predicted"/>